<dbReference type="SUPFAM" id="SSF55729">
    <property type="entry name" value="Acyl-CoA N-acyltransferases (Nat)"/>
    <property type="match status" value="1"/>
</dbReference>
<protein>
    <submittedName>
        <fullName evidence="2">GNAT family N-acetyltransferase</fullName>
    </submittedName>
</protein>
<dbReference type="InterPro" id="IPR000182">
    <property type="entry name" value="GNAT_dom"/>
</dbReference>
<sequence length="221" mass="24768">MTVSAPASSAIRYRLARPGEEEGLGRLAAESFGDYPFFSFALKEPFDSYQKYLDYMTRLHRMLIKAYIKKQVCLVGVSDCTVVSVALLHDPRSRDIDVTDYLLAGGLGLVRGVGLRRLLAFFDISEAAQSACTAKHPDAWYVELLAVDTQLKGRGLGGKMIHDCVEPYVRGHDGRSLSLITNTEQNRRFYTSKGFTEFSESTLSFRGQTIGNWSFFKQLEI</sequence>
<dbReference type="AlphaFoldDB" id="A0A971IC22"/>
<evidence type="ECO:0000259" key="1">
    <source>
        <dbReference type="Pfam" id="PF13673"/>
    </source>
</evidence>
<dbReference type="InterPro" id="IPR052523">
    <property type="entry name" value="Trichothecene_AcTrans"/>
</dbReference>
<proteinExistence type="predicted"/>
<evidence type="ECO:0000313" key="3">
    <source>
        <dbReference type="Proteomes" id="UP000767327"/>
    </source>
</evidence>
<dbReference type="Pfam" id="PF13673">
    <property type="entry name" value="Acetyltransf_10"/>
    <property type="match status" value="1"/>
</dbReference>
<dbReference type="PANTHER" id="PTHR42791:SF1">
    <property type="entry name" value="N-ACETYLTRANSFERASE DOMAIN-CONTAINING PROTEIN"/>
    <property type="match status" value="1"/>
</dbReference>
<dbReference type="RefSeq" id="WP_273173265.1">
    <property type="nucleotide sequence ID" value="NZ_JAAXZR010000017.1"/>
</dbReference>
<dbReference type="PANTHER" id="PTHR42791">
    <property type="entry name" value="GNAT FAMILY ACETYLTRANSFERASE"/>
    <property type="match status" value="1"/>
</dbReference>
<name>A0A971IC22_9BIFI</name>
<comment type="caution">
    <text evidence="2">The sequence shown here is derived from an EMBL/GenBank/DDBJ whole genome shotgun (WGS) entry which is preliminary data.</text>
</comment>
<dbReference type="EMBL" id="JAAXZR010000017">
    <property type="protein sequence ID" value="NLT79445.1"/>
    <property type="molecule type" value="Genomic_DNA"/>
</dbReference>
<evidence type="ECO:0000313" key="2">
    <source>
        <dbReference type="EMBL" id="NLT79445.1"/>
    </source>
</evidence>
<dbReference type="InterPro" id="IPR016181">
    <property type="entry name" value="Acyl_CoA_acyltransferase"/>
</dbReference>
<dbReference type="Proteomes" id="UP000767327">
    <property type="component" value="Unassembled WGS sequence"/>
</dbReference>
<dbReference type="CDD" id="cd04301">
    <property type="entry name" value="NAT_SF"/>
    <property type="match status" value="1"/>
</dbReference>
<accession>A0A971IC22</accession>
<reference evidence="2" key="1">
    <citation type="journal article" date="2020" name="Biotechnol. Biofuels">
        <title>New insights from the biogas microbiome by comprehensive genome-resolved metagenomics of nearly 1600 species originating from multiple anaerobic digesters.</title>
        <authorList>
            <person name="Campanaro S."/>
            <person name="Treu L."/>
            <person name="Rodriguez-R L.M."/>
            <person name="Kovalovszki A."/>
            <person name="Ziels R.M."/>
            <person name="Maus I."/>
            <person name="Zhu X."/>
            <person name="Kougias P.G."/>
            <person name="Basile A."/>
            <person name="Luo G."/>
            <person name="Schluter A."/>
            <person name="Konstantinidis K.T."/>
            <person name="Angelidaki I."/>
        </authorList>
    </citation>
    <scope>NUCLEOTIDE SEQUENCE</scope>
    <source>
        <strain evidence="2">AS01afH2WH_6</strain>
    </source>
</reference>
<dbReference type="Gene3D" id="3.40.630.30">
    <property type="match status" value="1"/>
</dbReference>
<gene>
    <name evidence="2" type="ORF">GXW98_04050</name>
</gene>
<reference evidence="2" key="2">
    <citation type="submission" date="2020-01" db="EMBL/GenBank/DDBJ databases">
        <authorList>
            <person name="Campanaro S."/>
        </authorList>
    </citation>
    <scope>NUCLEOTIDE SEQUENCE</scope>
    <source>
        <strain evidence="2">AS01afH2WH_6</strain>
    </source>
</reference>
<dbReference type="GO" id="GO:0016747">
    <property type="term" value="F:acyltransferase activity, transferring groups other than amino-acyl groups"/>
    <property type="evidence" value="ECO:0007669"/>
    <property type="project" value="InterPro"/>
</dbReference>
<feature type="domain" description="N-acetyltransferase" evidence="1">
    <location>
        <begin position="137"/>
        <end position="203"/>
    </location>
</feature>
<organism evidence="2 3">
    <name type="scientific">Bifidobacterium crudilactis</name>
    <dbReference type="NCBI Taxonomy" id="327277"/>
    <lineage>
        <taxon>Bacteria</taxon>
        <taxon>Bacillati</taxon>
        <taxon>Actinomycetota</taxon>
        <taxon>Actinomycetes</taxon>
        <taxon>Bifidobacteriales</taxon>
        <taxon>Bifidobacteriaceae</taxon>
        <taxon>Bifidobacterium</taxon>
    </lineage>
</organism>